<evidence type="ECO:0000313" key="1">
    <source>
        <dbReference type="EMBL" id="TFY57600.1"/>
    </source>
</evidence>
<comment type="caution">
    <text evidence="1">The sequence shown here is derived from an EMBL/GenBank/DDBJ whole genome shotgun (WGS) entry which is preliminary data.</text>
</comment>
<dbReference type="Proteomes" id="UP000298390">
    <property type="component" value="Unassembled WGS sequence"/>
</dbReference>
<sequence length="116" mass="12810">MNMDIDVHLTQLLSSMTLDGSSRWGSAGIWLRGQLQAGQYATTGGDYLEIILTHRDAFYAFPDGHRTCAIGFSDIALDLERRETRPDRESDPEAAAAFRHEAIVIASSGIWSQPTI</sequence>
<name>A0A4Y9Y6C9_9APHY</name>
<accession>A0A4Y9Y6C9</accession>
<organism evidence="1 2">
    <name type="scientific">Rhodofomes roseus</name>
    <dbReference type="NCBI Taxonomy" id="34475"/>
    <lineage>
        <taxon>Eukaryota</taxon>
        <taxon>Fungi</taxon>
        <taxon>Dikarya</taxon>
        <taxon>Basidiomycota</taxon>
        <taxon>Agaricomycotina</taxon>
        <taxon>Agaricomycetes</taxon>
        <taxon>Polyporales</taxon>
        <taxon>Rhodofomes</taxon>
    </lineage>
</organism>
<dbReference type="AlphaFoldDB" id="A0A4Y9Y6C9"/>
<proteinExistence type="predicted"/>
<dbReference type="EMBL" id="SEKV01000416">
    <property type="protein sequence ID" value="TFY57600.1"/>
    <property type="molecule type" value="Genomic_DNA"/>
</dbReference>
<reference evidence="1 2" key="1">
    <citation type="submission" date="2019-01" db="EMBL/GenBank/DDBJ databases">
        <title>Genome sequencing of the rare red list fungi Fomitopsis rosea.</title>
        <authorList>
            <person name="Buettner E."/>
            <person name="Kellner H."/>
        </authorList>
    </citation>
    <scope>NUCLEOTIDE SEQUENCE [LARGE SCALE GENOMIC DNA]</scope>
    <source>
        <strain evidence="1 2">DSM 105464</strain>
    </source>
</reference>
<gene>
    <name evidence="1" type="ORF">EVJ58_g6925</name>
</gene>
<protein>
    <submittedName>
        <fullName evidence="1">Uncharacterized protein</fullName>
    </submittedName>
</protein>
<evidence type="ECO:0000313" key="2">
    <source>
        <dbReference type="Proteomes" id="UP000298390"/>
    </source>
</evidence>